<evidence type="ECO:0000256" key="4">
    <source>
        <dbReference type="ARBA" id="ARBA00023139"/>
    </source>
</evidence>
<organism evidence="12 13">
    <name type="scientific">Pseudobacteriovorax antillogorgiicola</name>
    <dbReference type="NCBI Taxonomy" id="1513793"/>
    <lineage>
        <taxon>Bacteria</taxon>
        <taxon>Pseudomonadati</taxon>
        <taxon>Bdellovibrionota</taxon>
        <taxon>Oligoflexia</taxon>
        <taxon>Oligoflexales</taxon>
        <taxon>Pseudobacteriovoracaceae</taxon>
        <taxon>Pseudobacteriovorax</taxon>
    </lineage>
</organism>
<evidence type="ECO:0000256" key="9">
    <source>
        <dbReference type="SAM" id="MobiDB-lite"/>
    </source>
</evidence>
<dbReference type="InterPro" id="IPR006690">
    <property type="entry name" value="OMPA-like_CS"/>
</dbReference>
<evidence type="ECO:0000313" key="12">
    <source>
        <dbReference type="EMBL" id="SME90270.1"/>
    </source>
</evidence>
<dbReference type="InterPro" id="IPR014169">
    <property type="entry name" value="Pal_lipo_C"/>
</dbReference>
<dbReference type="PANTHER" id="PTHR30329">
    <property type="entry name" value="STATOR ELEMENT OF FLAGELLAR MOTOR COMPLEX"/>
    <property type="match status" value="1"/>
</dbReference>
<evidence type="ECO:0000256" key="7">
    <source>
        <dbReference type="ARBA" id="ARBA00023306"/>
    </source>
</evidence>
<dbReference type="PROSITE" id="PS51257">
    <property type="entry name" value="PROKAR_LIPOPROTEIN"/>
    <property type="match status" value="1"/>
</dbReference>
<protein>
    <recommendedName>
        <fullName evidence="8">Peptidoglycan-associated lipoprotein</fullName>
        <shortName evidence="8">PAL</shortName>
    </recommendedName>
</protein>
<dbReference type="OrthoDB" id="5293949at2"/>
<dbReference type="STRING" id="1513793.SAMN06296036_101345"/>
<dbReference type="InterPro" id="IPR006664">
    <property type="entry name" value="OMP_bac"/>
</dbReference>
<dbReference type="GO" id="GO:0051301">
    <property type="term" value="P:cell division"/>
    <property type="evidence" value="ECO:0007669"/>
    <property type="project" value="UniProtKB-KW"/>
</dbReference>
<dbReference type="InterPro" id="IPR050330">
    <property type="entry name" value="Bact_OuterMem_StrucFunc"/>
</dbReference>
<dbReference type="HAMAP" id="MF_02204">
    <property type="entry name" value="Pal"/>
    <property type="match status" value="1"/>
</dbReference>
<evidence type="ECO:0000256" key="2">
    <source>
        <dbReference type="ARBA" id="ARBA00022729"/>
    </source>
</evidence>
<keyword evidence="2 8" id="KW-0732">Signal</keyword>
<dbReference type="CDD" id="cd07185">
    <property type="entry name" value="OmpA_C-like"/>
    <property type="match status" value="1"/>
</dbReference>
<comment type="subcellular location">
    <subcellularLocation>
        <location evidence="8">Cell outer membrane</location>
        <topology evidence="8">Lipid-anchor</topology>
    </subcellularLocation>
</comment>
<proteinExistence type="inferred from homology"/>
<evidence type="ECO:0000256" key="6">
    <source>
        <dbReference type="ARBA" id="ARBA00023288"/>
    </source>
</evidence>
<keyword evidence="4 8" id="KW-0564">Palmitate</keyword>
<feature type="signal peptide" evidence="10">
    <location>
        <begin position="1"/>
        <end position="24"/>
    </location>
</feature>
<dbReference type="GO" id="GO:0009279">
    <property type="term" value="C:cell outer membrane"/>
    <property type="evidence" value="ECO:0007669"/>
    <property type="project" value="UniProtKB-SubCell"/>
</dbReference>
<evidence type="ECO:0000313" key="13">
    <source>
        <dbReference type="Proteomes" id="UP000192907"/>
    </source>
</evidence>
<keyword evidence="3 8" id="KW-0472">Membrane</keyword>
<keyword evidence="5 8" id="KW-0998">Cell outer membrane</keyword>
<dbReference type="PROSITE" id="PS01068">
    <property type="entry name" value="OMPA_1"/>
    <property type="match status" value="1"/>
</dbReference>
<comment type="similarity">
    <text evidence="8">Belongs to the Pal lipoprotein family.</text>
</comment>
<dbReference type="InterPro" id="IPR039001">
    <property type="entry name" value="Pal"/>
</dbReference>
<dbReference type="Pfam" id="PF00691">
    <property type="entry name" value="OmpA"/>
    <property type="match status" value="1"/>
</dbReference>
<keyword evidence="13" id="KW-1185">Reference proteome</keyword>
<name>A0A1Y6BAF0_9BACT</name>
<evidence type="ECO:0000259" key="11">
    <source>
        <dbReference type="PROSITE" id="PS51123"/>
    </source>
</evidence>
<evidence type="ECO:0000256" key="5">
    <source>
        <dbReference type="ARBA" id="ARBA00023237"/>
    </source>
</evidence>
<keyword evidence="7" id="KW-0131">Cell cycle</keyword>
<dbReference type="SUPFAM" id="SSF103088">
    <property type="entry name" value="OmpA-like"/>
    <property type="match status" value="1"/>
</dbReference>
<sequence>MTLKKTWKPIAVLVLSLGLGFGCAEDQQPAEEVVQPTETEEPAAPPEEMVSVEEVTQPVYFAFDDYTLSISSQDSLSQLADYLKNNTAAVVQVEGHADERGSIEYNLALGQRRAQSVKNYLVELGIDPSRLPTMSYGEERPAVEGSDEGAWEKNRRAEFVLSNP</sequence>
<reference evidence="13" key="1">
    <citation type="submission" date="2017-04" db="EMBL/GenBank/DDBJ databases">
        <authorList>
            <person name="Varghese N."/>
            <person name="Submissions S."/>
        </authorList>
    </citation>
    <scope>NUCLEOTIDE SEQUENCE [LARGE SCALE GENOMIC DNA]</scope>
    <source>
        <strain evidence="13">RKEM611</strain>
    </source>
</reference>
<evidence type="ECO:0000256" key="1">
    <source>
        <dbReference type="ARBA" id="ARBA00022618"/>
    </source>
</evidence>
<evidence type="ECO:0000256" key="3">
    <source>
        <dbReference type="ARBA" id="ARBA00023136"/>
    </source>
</evidence>
<feature type="domain" description="OmpA-like" evidence="11">
    <location>
        <begin position="48"/>
        <end position="164"/>
    </location>
</feature>
<dbReference type="RefSeq" id="WP_132314537.1">
    <property type="nucleotide sequence ID" value="NZ_FWZT01000001.1"/>
</dbReference>
<keyword evidence="6 8" id="KW-0449">Lipoprotein</keyword>
<dbReference type="Gene3D" id="3.30.1330.60">
    <property type="entry name" value="OmpA-like domain"/>
    <property type="match status" value="1"/>
</dbReference>
<dbReference type="InterPro" id="IPR006665">
    <property type="entry name" value="OmpA-like"/>
</dbReference>
<dbReference type="InterPro" id="IPR036737">
    <property type="entry name" value="OmpA-like_sf"/>
</dbReference>
<dbReference type="Proteomes" id="UP000192907">
    <property type="component" value="Unassembled WGS sequence"/>
</dbReference>
<dbReference type="PROSITE" id="PS51123">
    <property type="entry name" value="OMPA_2"/>
    <property type="match status" value="1"/>
</dbReference>
<evidence type="ECO:0000256" key="10">
    <source>
        <dbReference type="SAM" id="SignalP"/>
    </source>
</evidence>
<feature type="chain" id="PRO_5012260893" description="Peptidoglycan-associated lipoprotein" evidence="10">
    <location>
        <begin position="25"/>
        <end position="164"/>
    </location>
</feature>
<dbReference type="EMBL" id="FWZT01000001">
    <property type="protein sequence ID" value="SME90270.1"/>
    <property type="molecule type" value="Genomic_DNA"/>
</dbReference>
<dbReference type="PANTHER" id="PTHR30329:SF21">
    <property type="entry name" value="LIPOPROTEIN YIAD-RELATED"/>
    <property type="match status" value="1"/>
</dbReference>
<feature type="region of interest" description="Disordered" evidence="9">
    <location>
        <begin position="28"/>
        <end position="50"/>
    </location>
</feature>
<accession>A0A1Y6BAF0</accession>
<gene>
    <name evidence="8" type="primary">pal</name>
    <name evidence="12" type="ORF">SAMN06296036_101345</name>
</gene>
<evidence type="ECO:0000256" key="8">
    <source>
        <dbReference type="HAMAP-Rule" id="MF_02204"/>
    </source>
</evidence>
<dbReference type="AlphaFoldDB" id="A0A1Y6BAF0"/>
<keyword evidence="1" id="KW-0132">Cell division</keyword>
<dbReference type="NCBIfam" id="TIGR02802">
    <property type="entry name" value="Pal_lipo"/>
    <property type="match status" value="1"/>
</dbReference>
<dbReference type="PRINTS" id="PR01021">
    <property type="entry name" value="OMPADOMAIN"/>
</dbReference>